<dbReference type="GO" id="GO:0019146">
    <property type="term" value="F:arabinose-5-phosphate isomerase activity"/>
    <property type="evidence" value="ECO:0007669"/>
    <property type="project" value="UniProtKB-ARBA"/>
</dbReference>
<accession>A0A255XLJ4</accession>
<feature type="domain" description="SIS" evidence="9">
    <location>
        <begin position="50"/>
        <end position="193"/>
    </location>
</feature>
<dbReference type="GO" id="GO:0046872">
    <property type="term" value="F:metal ion binding"/>
    <property type="evidence" value="ECO:0007669"/>
    <property type="project" value="UniProtKB-KW"/>
</dbReference>
<dbReference type="InterPro" id="IPR046348">
    <property type="entry name" value="SIS_dom_sf"/>
</dbReference>
<dbReference type="Gene3D" id="3.40.50.10490">
    <property type="entry name" value="Glucose-6-phosphate isomerase like protein, domain 1"/>
    <property type="match status" value="1"/>
</dbReference>
<feature type="site" description="Catalytically relevant" evidence="6">
    <location>
        <position position="202"/>
    </location>
</feature>
<dbReference type="RefSeq" id="WP_094409399.1">
    <property type="nucleotide sequence ID" value="NZ_BMJZ01000002.1"/>
</dbReference>
<gene>
    <name evidence="10" type="ORF">CHR90_12745</name>
</gene>
<dbReference type="FunFam" id="3.40.50.10490:FF:000011">
    <property type="entry name" value="Arabinose 5-phosphate isomerase"/>
    <property type="match status" value="1"/>
</dbReference>
<dbReference type="PANTHER" id="PTHR42745">
    <property type="match status" value="1"/>
</dbReference>
<dbReference type="InterPro" id="IPR001347">
    <property type="entry name" value="SIS_dom"/>
</dbReference>
<evidence type="ECO:0000313" key="10">
    <source>
        <dbReference type="EMBL" id="OYQ17837.1"/>
    </source>
</evidence>
<evidence type="ECO:0000256" key="3">
    <source>
        <dbReference type="ARBA" id="ARBA00023122"/>
    </source>
</evidence>
<feature type="site" description="Catalytically relevant" evidence="6">
    <location>
        <position position="120"/>
    </location>
</feature>
<evidence type="ECO:0000256" key="4">
    <source>
        <dbReference type="PIRNR" id="PIRNR004692"/>
    </source>
</evidence>
<dbReference type="InterPro" id="IPR035474">
    <property type="entry name" value="SIS_Kpsf"/>
</dbReference>
<feature type="binding site" evidence="5">
    <location>
        <position position="91"/>
    </location>
    <ligand>
        <name>Zn(2+)</name>
        <dbReference type="ChEBI" id="CHEBI:29105"/>
    </ligand>
</feature>
<evidence type="ECO:0000256" key="5">
    <source>
        <dbReference type="PIRSR" id="PIRSR004692-2"/>
    </source>
</evidence>
<dbReference type="PROSITE" id="PS51464">
    <property type="entry name" value="SIS"/>
    <property type="match status" value="1"/>
</dbReference>
<feature type="site" description="Catalytically relevant" evidence="6">
    <location>
        <position position="68"/>
    </location>
</feature>
<keyword evidence="11" id="KW-1185">Reference proteome</keyword>
<dbReference type="SMART" id="SM00116">
    <property type="entry name" value="CBS"/>
    <property type="match status" value="2"/>
</dbReference>
<evidence type="ECO:0000256" key="7">
    <source>
        <dbReference type="PROSITE-ProRule" id="PRU00703"/>
    </source>
</evidence>
<name>A0A255XLJ4_9PROT</name>
<evidence type="ECO:0000313" key="11">
    <source>
        <dbReference type="Proteomes" id="UP000216361"/>
    </source>
</evidence>
<reference evidence="10 11" key="1">
    <citation type="submission" date="2017-07" db="EMBL/GenBank/DDBJ databases">
        <title>Elstera cyanobacteriorum sp. nov., a novel bacterium isolated from cyanobacterial aggregates in a eutrophic lake.</title>
        <authorList>
            <person name="Cai H."/>
        </authorList>
    </citation>
    <scope>NUCLEOTIDE SEQUENCE [LARGE SCALE GENOMIC DNA]</scope>
    <source>
        <strain evidence="10 11">TH019</strain>
    </source>
</reference>
<dbReference type="Proteomes" id="UP000216361">
    <property type="component" value="Unassembled WGS sequence"/>
</dbReference>
<dbReference type="Gene3D" id="3.10.580.10">
    <property type="entry name" value="CBS-domain"/>
    <property type="match status" value="1"/>
</dbReference>
<dbReference type="EMBL" id="NOXS01000033">
    <property type="protein sequence ID" value="OYQ17837.1"/>
    <property type="molecule type" value="Genomic_DNA"/>
</dbReference>
<dbReference type="NCBIfam" id="TIGR00393">
    <property type="entry name" value="kpsF"/>
    <property type="match status" value="1"/>
</dbReference>
<dbReference type="PANTHER" id="PTHR42745:SF1">
    <property type="entry name" value="ARABINOSE 5-PHOSPHATE ISOMERASE KDSD"/>
    <property type="match status" value="1"/>
</dbReference>
<keyword evidence="5" id="KW-0479">Metal-binding</keyword>
<feature type="domain" description="CBS" evidence="8">
    <location>
        <begin position="218"/>
        <end position="279"/>
    </location>
</feature>
<dbReference type="InterPro" id="IPR000644">
    <property type="entry name" value="CBS_dom"/>
</dbReference>
<feature type="domain" description="CBS" evidence="8">
    <location>
        <begin position="281"/>
        <end position="332"/>
    </location>
</feature>
<dbReference type="GO" id="GO:0097367">
    <property type="term" value="F:carbohydrate derivative binding"/>
    <property type="evidence" value="ECO:0007669"/>
    <property type="project" value="InterPro"/>
</dbReference>
<dbReference type="AlphaFoldDB" id="A0A255XLJ4"/>
<sequence>MTDLSTLAPTVTAAETNRAVARRVFALAQEGLQTLIDGLAGAGGDRLDAAVDLLEGAAGRIIVTGMGKSGHIGRKIAATLASTGTPAFFVHPGEASHGDLGMITRSDVVLALSNSGETHELLDIIAYSKRFSIPLIAITRQDGSTLGESADVVLPLPKTAEACPNGLAPTTSTTLALAIGDALAVALLERRNFSAHDFKVFHPGGALGQKVRRVADLMHSGEALPLVTPETSLRAAILEMTSKRFGCTGVAGADGRLLGIVTDGDLRRHIENIDRPVAEVMTRNPVTIRPQALAAEAVAILNSKSITSLFVVESGVAVGLLHIHDCLRAGVH</sequence>
<dbReference type="Pfam" id="PF01380">
    <property type="entry name" value="SIS"/>
    <property type="match status" value="1"/>
</dbReference>
<dbReference type="PIRSF" id="PIRSF004692">
    <property type="entry name" value="KdsD_KpsF"/>
    <property type="match status" value="1"/>
</dbReference>
<dbReference type="InterPro" id="IPR004800">
    <property type="entry name" value="KdsD/KpsF-type"/>
</dbReference>
<dbReference type="GO" id="GO:1901135">
    <property type="term" value="P:carbohydrate derivative metabolic process"/>
    <property type="evidence" value="ECO:0007669"/>
    <property type="project" value="InterPro"/>
</dbReference>
<evidence type="ECO:0000256" key="6">
    <source>
        <dbReference type="PIRSR" id="PIRSR004692-3"/>
    </source>
</evidence>
<comment type="similarity">
    <text evidence="1 4">Belongs to the SIS family. GutQ/KpsF subfamily.</text>
</comment>
<dbReference type="SUPFAM" id="SSF53697">
    <property type="entry name" value="SIS domain"/>
    <property type="match status" value="1"/>
</dbReference>
<keyword evidence="5" id="KW-0862">Zinc</keyword>
<dbReference type="PROSITE" id="PS51371">
    <property type="entry name" value="CBS"/>
    <property type="match status" value="2"/>
</dbReference>
<dbReference type="CDD" id="cd04604">
    <property type="entry name" value="CBS_pair_SIS_assoc"/>
    <property type="match status" value="1"/>
</dbReference>
<dbReference type="CDD" id="cd05014">
    <property type="entry name" value="SIS_Kpsf"/>
    <property type="match status" value="1"/>
</dbReference>
<keyword evidence="3 7" id="KW-0129">CBS domain</keyword>
<dbReference type="InterPro" id="IPR050986">
    <property type="entry name" value="GutQ/KpsF_isomerases"/>
</dbReference>
<comment type="caution">
    <text evidence="10">The sequence shown here is derived from an EMBL/GenBank/DDBJ whole genome shotgun (WGS) entry which is preliminary data.</text>
</comment>
<evidence type="ECO:0000256" key="1">
    <source>
        <dbReference type="ARBA" id="ARBA00008165"/>
    </source>
</evidence>
<organism evidence="10 11">
    <name type="scientific">Elstera cyanobacteriorum</name>
    <dbReference type="NCBI Taxonomy" id="2022747"/>
    <lineage>
        <taxon>Bacteria</taxon>
        <taxon>Pseudomonadati</taxon>
        <taxon>Pseudomonadota</taxon>
        <taxon>Alphaproteobacteria</taxon>
        <taxon>Rhodospirillales</taxon>
        <taxon>Rhodospirillaceae</taxon>
        <taxon>Elstera</taxon>
    </lineage>
</organism>
<evidence type="ECO:0000259" key="8">
    <source>
        <dbReference type="PROSITE" id="PS51371"/>
    </source>
</evidence>
<dbReference type="OrthoDB" id="9762536at2"/>
<dbReference type="Pfam" id="PF00571">
    <property type="entry name" value="CBS"/>
    <property type="match status" value="2"/>
</dbReference>
<dbReference type="GO" id="GO:0005975">
    <property type="term" value="P:carbohydrate metabolic process"/>
    <property type="evidence" value="ECO:0007669"/>
    <property type="project" value="InterPro"/>
</dbReference>
<proteinExistence type="inferred from homology"/>
<feature type="site" description="Catalytically relevant" evidence="6">
    <location>
        <position position="161"/>
    </location>
</feature>
<protein>
    <submittedName>
        <fullName evidence="10">KpsF/GutQ family sugar-phosphate isomerase</fullName>
    </submittedName>
</protein>
<dbReference type="InterPro" id="IPR046342">
    <property type="entry name" value="CBS_dom_sf"/>
</dbReference>
<evidence type="ECO:0000256" key="2">
    <source>
        <dbReference type="ARBA" id="ARBA00022737"/>
    </source>
</evidence>
<evidence type="ECO:0000259" key="9">
    <source>
        <dbReference type="PROSITE" id="PS51464"/>
    </source>
</evidence>
<keyword evidence="2" id="KW-0677">Repeat</keyword>
<keyword evidence="10" id="KW-0413">Isomerase</keyword>